<keyword evidence="4" id="KW-1185">Reference proteome</keyword>
<comment type="caution">
    <text evidence="3">The sequence shown here is derived from an EMBL/GenBank/DDBJ whole genome shotgun (WGS) entry which is preliminary data.</text>
</comment>
<evidence type="ECO:0000313" key="4">
    <source>
        <dbReference type="Proteomes" id="UP001501612"/>
    </source>
</evidence>
<dbReference type="InterPro" id="IPR039561">
    <property type="entry name" value="Peptidase_M15C"/>
</dbReference>
<dbReference type="InterPro" id="IPR009045">
    <property type="entry name" value="Zn_M74/Hedgehog-like"/>
</dbReference>
<dbReference type="Gene3D" id="3.30.1380.10">
    <property type="match status" value="1"/>
</dbReference>
<name>A0ABN2PDP7_9ACTN</name>
<sequence>MTPRLGVLVPLLLALGLLTAPAAGAADPAGVTADRTGAGPTKSLRLVVPRGYAGQTVRVTARLRAADGDPDADQEVRLQRHDGRRWRLLDAATTAADGTVSAPAVLGRRTERNRFRAVHTTPSRTLTTTRAVALRQRSSTLALAGQAQVRDGRAITLRVRWVSGNGEPVRGRVSLQRAVGRSWRTVATLRPDADGRATHRTTPFGRERWRAVGRGQAWVRGDTSDALAVRSIPPGDPVRLPAGAPAPRVALPGQPRAVGEGPNATATRIPDGVWADMVGKSWRAGCPVGRDGLRLVRTNYWDFDGYRRRGELVVNAAIVGKTLDVMRAIYDARLPIRHLYRVDRFGYSSSLNGADDHASMAADNTSAFNCRDVVGRPGRRSPHAQGRSIDINPWENPYRASFGWTPNTWWVQKSHPRVAWRSASHRMVRILTSRGFRWTYGTFDAHHFDGRRAVGTDRAPRPLACDGGVCH</sequence>
<feature type="domain" description="Peptidase M15C" evidence="2">
    <location>
        <begin position="378"/>
        <end position="449"/>
    </location>
</feature>
<dbReference type="SUPFAM" id="SSF55166">
    <property type="entry name" value="Hedgehog/DD-peptidase"/>
    <property type="match status" value="1"/>
</dbReference>
<evidence type="ECO:0000313" key="3">
    <source>
        <dbReference type="EMBL" id="GAA1919134.1"/>
    </source>
</evidence>
<dbReference type="Proteomes" id="UP001501612">
    <property type="component" value="Unassembled WGS sequence"/>
</dbReference>
<reference evidence="3 4" key="1">
    <citation type="journal article" date="2019" name="Int. J. Syst. Evol. Microbiol.">
        <title>The Global Catalogue of Microorganisms (GCM) 10K type strain sequencing project: providing services to taxonomists for standard genome sequencing and annotation.</title>
        <authorList>
            <consortium name="The Broad Institute Genomics Platform"/>
            <consortium name="The Broad Institute Genome Sequencing Center for Infectious Disease"/>
            <person name="Wu L."/>
            <person name="Ma J."/>
        </authorList>
    </citation>
    <scope>NUCLEOTIDE SEQUENCE [LARGE SCALE GENOMIC DNA]</scope>
    <source>
        <strain evidence="3 4">JCM 14046</strain>
    </source>
</reference>
<dbReference type="EMBL" id="BAAAMY010000004">
    <property type="protein sequence ID" value="GAA1919134.1"/>
    <property type="molecule type" value="Genomic_DNA"/>
</dbReference>
<feature type="signal peptide" evidence="1">
    <location>
        <begin position="1"/>
        <end position="25"/>
    </location>
</feature>
<gene>
    <name evidence="3" type="ORF">GCM10009737_20830</name>
</gene>
<evidence type="ECO:0000256" key="1">
    <source>
        <dbReference type="SAM" id="SignalP"/>
    </source>
</evidence>
<dbReference type="RefSeq" id="WP_344006837.1">
    <property type="nucleotide sequence ID" value="NZ_BAAAMY010000004.1"/>
</dbReference>
<feature type="chain" id="PRO_5045431504" description="Peptidase M15C domain-containing protein" evidence="1">
    <location>
        <begin position="26"/>
        <end position="471"/>
    </location>
</feature>
<evidence type="ECO:0000259" key="2">
    <source>
        <dbReference type="Pfam" id="PF13539"/>
    </source>
</evidence>
<accession>A0ABN2PDP7</accession>
<proteinExistence type="predicted"/>
<keyword evidence="1" id="KW-0732">Signal</keyword>
<dbReference type="Pfam" id="PF13539">
    <property type="entry name" value="Peptidase_M15_4"/>
    <property type="match status" value="1"/>
</dbReference>
<protein>
    <recommendedName>
        <fullName evidence="2">Peptidase M15C domain-containing protein</fullName>
    </recommendedName>
</protein>
<organism evidence="3 4">
    <name type="scientific">Nocardioides lentus</name>
    <dbReference type="NCBI Taxonomy" id="338077"/>
    <lineage>
        <taxon>Bacteria</taxon>
        <taxon>Bacillati</taxon>
        <taxon>Actinomycetota</taxon>
        <taxon>Actinomycetes</taxon>
        <taxon>Propionibacteriales</taxon>
        <taxon>Nocardioidaceae</taxon>
        <taxon>Nocardioides</taxon>
    </lineage>
</organism>